<dbReference type="InterPro" id="IPR003661">
    <property type="entry name" value="HisK_dim/P_dom"/>
</dbReference>
<name>A0A951U4T8_9CYAN</name>
<dbReference type="CDD" id="cd06990">
    <property type="entry name" value="cupin_DUF861"/>
    <property type="match status" value="1"/>
</dbReference>
<evidence type="ECO:0000256" key="15">
    <source>
        <dbReference type="SAM" id="Coils"/>
    </source>
</evidence>
<dbReference type="FunFam" id="3.30.565.10:FF:000010">
    <property type="entry name" value="Sensor histidine kinase RcsC"/>
    <property type="match status" value="1"/>
</dbReference>
<keyword evidence="12" id="KW-0131">Cell cycle</keyword>
<dbReference type="Gene3D" id="3.40.50.2300">
    <property type="match status" value="1"/>
</dbReference>
<keyword evidence="7" id="KW-0547">Nucleotide-binding</keyword>
<dbReference type="SUPFAM" id="SSF47384">
    <property type="entry name" value="Homodimeric domain of signal transducing histidine kinase"/>
    <property type="match status" value="1"/>
</dbReference>
<comment type="catalytic activity">
    <reaction evidence="1">
        <text>ATP + protein L-histidine = ADP + protein N-phospho-L-histidine.</text>
        <dbReference type="EC" id="2.7.13.3"/>
    </reaction>
</comment>
<dbReference type="Proteomes" id="UP000707356">
    <property type="component" value="Unassembled WGS sequence"/>
</dbReference>
<feature type="modified residue" description="4-aspartylphosphate" evidence="14">
    <location>
        <position position="586"/>
    </location>
</feature>
<protein>
    <recommendedName>
        <fullName evidence="13">Circadian input-output histidine kinase CikA</fullName>
        <ecNumber evidence="4">2.7.13.3</ecNumber>
    </recommendedName>
</protein>
<evidence type="ECO:0000256" key="1">
    <source>
        <dbReference type="ARBA" id="ARBA00000085"/>
    </source>
</evidence>
<organism evidence="18 19">
    <name type="scientific">Pegethrix bostrychoides GSE-TBD4-15B</name>
    <dbReference type="NCBI Taxonomy" id="2839662"/>
    <lineage>
        <taxon>Bacteria</taxon>
        <taxon>Bacillati</taxon>
        <taxon>Cyanobacteriota</taxon>
        <taxon>Cyanophyceae</taxon>
        <taxon>Oculatellales</taxon>
        <taxon>Oculatellaceae</taxon>
        <taxon>Pegethrix</taxon>
    </lineage>
</organism>
<evidence type="ECO:0000256" key="4">
    <source>
        <dbReference type="ARBA" id="ARBA00012438"/>
    </source>
</evidence>
<comment type="similarity">
    <text evidence="3">In the N-terminal section; belongs to the phytochrome family.</text>
</comment>
<evidence type="ECO:0000259" key="16">
    <source>
        <dbReference type="PROSITE" id="PS50109"/>
    </source>
</evidence>
<evidence type="ECO:0000256" key="2">
    <source>
        <dbReference type="ARBA" id="ARBA00004370"/>
    </source>
</evidence>
<keyword evidence="15" id="KW-0175">Coiled coil</keyword>
<keyword evidence="6" id="KW-0808">Transferase</keyword>
<comment type="subcellular location">
    <subcellularLocation>
        <location evidence="2">Membrane</location>
    </subcellularLocation>
</comment>
<dbReference type="FunFam" id="1.10.287.130:FF:000038">
    <property type="entry name" value="Sensory transduction histidine kinase"/>
    <property type="match status" value="1"/>
</dbReference>
<evidence type="ECO:0000256" key="14">
    <source>
        <dbReference type="PROSITE-ProRule" id="PRU00169"/>
    </source>
</evidence>
<dbReference type="EC" id="2.7.13.3" evidence="4"/>
<dbReference type="InterPro" id="IPR036097">
    <property type="entry name" value="HisK_dim/P_sf"/>
</dbReference>
<dbReference type="SMART" id="SM00387">
    <property type="entry name" value="HATPase_c"/>
    <property type="match status" value="1"/>
</dbReference>
<keyword evidence="10" id="KW-0902">Two-component regulatory system</keyword>
<dbReference type="CDD" id="cd16922">
    <property type="entry name" value="HATPase_EvgS-ArcB-TorS-like"/>
    <property type="match status" value="1"/>
</dbReference>
<dbReference type="CDD" id="cd00082">
    <property type="entry name" value="HisKA"/>
    <property type="match status" value="1"/>
</dbReference>
<dbReference type="AlphaFoldDB" id="A0A951U4T8"/>
<dbReference type="PANTHER" id="PTHR43047:SF72">
    <property type="entry name" value="OSMOSENSING HISTIDINE PROTEIN KINASE SLN1"/>
    <property type="match status" value="1"/>
</dbReference>
<evidence type="ECO:0000256" key="6">
    <source>
        <dbReference type="ARBA" id="ARBA00022679"/>
    </source>
</evidence>
<dbReference type="PROSITE" id="PS50110">
    <property type="entry name" value="RESPONSE_REGULATORY"/>
    <property type="match status" value="1"/>
</dbReference>
<dbReference type="SMART" id="SM00388">
    <property type="entry name" value="HisKA"/>
    <property type="match status" value="1"/>
</dbReference>
<reference evidence="18" key="2">
    <citation type="journal article" date="2022" name="Microbiol. Resour. Announc.">
        <title>Metagenome Sequencing to Explore Phylogenomics of Terrestrial Cyanobacteria.</title>
        <authorList>
            <person name="Ward R.D."/>
            <person name="Stajich J.E."/>
            <person name="Johansen J.R."/>
            <person name="Huntemann M."/>
            <person name="Clum A."/>
            <person name="Foster B."/>
            <person name="Foster B."/>
            <person name="Roux S."/>
            <person name="Palaniappan K."/>
            <person name="Varghese N."/>
            <person name="Mukherjee S."/>
            <person name="Reddy T.B.K."/>
            <person name="Daum C."/>
            <person name="Copeland A."/>
            <person name="Chen I.A."/>
            <person name="Ivanova N.N."/>
            <person name="Kyrpides N.C."/>
            <person name="Shapiro N."/>
            <person name="Eloe-Fadrosh E.A."/>
            <person name="Pietrasiak N."/>
        </authorList>
    </citation>
    <scope>NUCLEOTIDE SEQUENCE</scope>
    <source>
        <strain evidence="18">GSE-TBD4-15B</strain>
    </source>
</reference>
<evidence type="ECO:0000256" key="13">
    <source>
        <dbReference type="ARBA" id="ARBA00074306"/>
    </source>
</evidence>
<dbReference type="CDD" id="cd00130">
    <property type="entry name" value="PAS"/>
    <property type="match status" value="1"/>
</dbReference>
<dbReference type="CDD" id="cd17546">
    <property type="entry name" value="REC_hyHK_CKI1_RcsC-like"/>
    <property type="match status" value="1"/>
</dbReference>
<dbReference type="SUPFAM" id="SSF55785">
    <property type="entry name" value="PYP-like sensor domain (PAS domain)"/>
    <property type="match status" value="1"/>
</dbReference>
<reference evidence="18" key="1">
    <citation type="submission" date="2021-05" db="EMBL/GenBank/DDBJ databases">
        <authorList>
            <person name="Pietrasiak N."/>
            <person name="Ward R."/>
            <person name="Stajich J.E."/>
            <person name="Kurbessoian T."/>
        </authorList>
    </citation>
    <scope>NUCLEOTIDE SEQUENCE</scope>
    <source>
        <strain evidence="18">GSE-TBD4-15B</strain>
    </source>
</reference>
<comment type="caution">
    <text evidence="18">The sequence shown here is derived from an EMBL/GenBank/DDBJ whole genome shotgun (WGS) entry which is preliminary data.</text>
</comment>
<proteinExistence type="inferred from homology"/>
<evidence type="ECO:0000256" key="7">
    <source>
        <dbReference type="ARBA" id="ARBA00022741"/>
    </source>
</evidence>
<feature type="domain" description="Histidine kinase" evidence="16">
    <location>
        <begin position="291"/>
        <end position="513"/>
    </location>
</feature>
<dbReference type="Pfam" id="PF00072">
    <property type="entry name" value="Response_reg"/>
    <property type="match status" value="1"/>
</dbReference>
<dbReference type="Gene3D" id="3.30.450.20">
    <property type="entry name" value="PAS domain"/>
    <property type="match status" value="1"/>
</dbReference>
<dbReference type="Pfam" id="PF00512">
    <property type="entry name" value="HisKA"/>
    <property type="match status" value="1"/>
</dbReference>
<feature type="coiled-coil region" evidence="15">
    <location>
        <begin position="264"/>
        <end position="291"/>
    </location>
</feature>
<dbReference type="PANTHER" id="PTHR43047">
    <property type="entry name" value="TWO-COMPONENT HISTIDINE PROTEIN KINASE"/>
    <property type="match status" value="1"/>
</dbReference>
<evidence type="ECO:0000256" key="12">
    <source>
        <dbReference type="ARBA" id="ARBA00023306"/>
    </source>
</evidence>
<dbReference type="InterPro" id="IPR000014">
    <property type="entry name" value="PAS"/>
</dbReference>
<dbReference type="InterPro" id="IPR005467">
    <property type="entry name" value="His_kinase_dom"/>
</dbReference>
<evidence type="ECO:0000256" key="10">
    <source>
        <dbReference type="ARBA" id="ARBA00023012"/>
    </source>
</evidence>
<dbReference type="SUPFAM" id="SSF52172">
    <property type="entry name" value="CheY-like"/>
    <property type="match status" value="1"/>
</dbReference>
<dbReference type="InterPro" id="IPR003594">
    <property type="entry name" value="HATPase_dom"/>
</dbReference>
<dbReference type="SUPFAM" id="SSF51182">
    <property type="entry name" value="RmlC-like cupins"/>
    <property type="match status" value="1"/>
</dbReference>
<evidence type="ECO:0000256" key="9">
    <source>
        <dbReference type="ARBA" id="ARBA00022840"/>
    </source>
</evidence>
<dbReference type="InterPro" id="IPR004358">
    <property type="entry name" value="Sig_transdc_His_kin-like_C"/>
</dbReference>
<dbReference type="GO" id="GO:0000155">
    <property type="term" value="F:phosphorelay sensor kinase activity"/>
    <property type="evidence" value="ECO:0007669"/>
    <property type="project" value="InterPro"/>
</dbReference>
<dbReference type="InterPro" id="IPR036890">
    <property type="entry name" value="HATPase_C_sf"/>
</dbReference>
<dbReference type="GO" id="GO:0005524">
    <property type="term" value="F:ATP binding"/>
    <property type="evidence" value="ECO:0007669"/>
    <property type="project" value="UniProtKB-KW"/>
</dbReference>
<dbReference type="GO" id="GO:0005886">
    <property type="term" value="C:plasma membrane"/>
    <property type="evidence" value="ECO:0007669"/>
    <property type="project" value="TreeGrafter"/>
</dbReference>
<dbReference type="InterPro" id="IPR001789">
    <property type="entry name" value="Sig_transdc_resp-reg_receiver"/>
</dbReference>
<dbReference type="SUPFAM" id="SSF55874">
    <property type="entry name" value="ATPase domain of HSP90 chaperone/DNA topoisomerase II/histidine kinase"/>
    <property type="match status" value="1"/>
</dbReference>
<evidence type="ECO:0000256" key="8">
    <source>
        <dbReference type="ARBA" id="ARBA00022777"/>
    </source>
</evidence>
<evidence type="ECO:0000313" key="19">
    <source>
        <dbReference type="Proteomes" id="UP000707356"/>
    </source>
</evidence>
<evidence type="ECO:0000256" key="5">
    <source>
        <dbReference type="ARBA" id="ARBA00022553"/>
    </source>
</evidence>
<keyword evidence="9" id="KW-0067">ATP-binding</keyword>
<feature type="domain" description="Response regulatory" evidence="17">
    <location>
        <begin position="537"/>
        <end position="653"/>
    </location>
</feature>
<dbReference type="SMART" id="SM00448">
    <property type="entry name" value="REC"/>
    <property type="match status" value="1"/>
</dbReference>
<evidence type="ECO:0000256" key="11">
    <source>
        <dbReference type="ARBA" id="ARBA00023136"/>
    </source>
</evidence>
<dbReference type="Pfam" id="PF02518">
    <property type="entry name" value="HATPase_c"/>
    <property type="match status" value="1"/>
</dbReference>
<dbReference type="InterPro" id="IPR011051">
    <property type="entry name" value="RmlC_Cupin_sf"/>
</dbReference>
<sequence length="757" mass="85104">MTYLEDSAECKSFTEVEDIRAFPQGKLALMQIGGATVGRAVFEPGWSWSTSVQPLANTSTCLAPHFQYHVKGILHVVMDDGTEFDCKPGDVSYLPMGHLAWTVGDKPVEVIDFQGMIDYAEQQRAKAEKTLNRLIMQSPLPMLVFEHDVQNINPLSNQGFRDLMGFSCAKALSNQRFQDILGFTAEEITEISDWWNLAFPNEAYRFQVMHEWSTKLQESDQSEISVEPSTVEIQLKNGEIGLFQVHLSRVETQSIAVFVDLTEQARYNAELEKAKQAADQANQAKSDFLANMSHELRTPLNGILGYAQILGCSKTLSDKEQNGINIIHQCGSHLLTLINDILDLSKIEARKLALVPKAFHFGSFLQGVVEICQVRAEQKKLTFEYETDSELPQGIAVDETRLRQVLINLLGNAIKFTDRGTVTLRVNCQNDPRMQTAMLTFTVTDTGVGIAPEDVGRLFQSFEQVGAQHRQAEGTGLGLAISQKIVQLMGGQIQVRSELGQGSHFFFTVTVPIVLDWQQQQTWATKKPIGYGGERRKILIIDDRWENRSVLLNLLEPLGFTLLEASNGKEGLDQIQRTQPDLIITDIAMPVMNGFELLKQIRQSESFKHLKVLVSSASVAQTDQQMALRAGGDDFLPKPVPASTLFQLLEEHLHLNWMYEPSSEDCQKDSTQSDSDEEVLPPLAVLEELLSLAQKGRFKKFTDLMTDIRQQDPRSQVFAEKILRLAKQYQFEEIEQQLQTHLKSQSNVLGVQFNEHS</sequence>
<keyword evidence="11" id="KW-0472">Membrane</keyword>
<dbReference type="Gene3D" id="3.30.565.10">
    <property type="entry name" value="Histidine kinase-like ATPase, C-terminal domain"/>
    <property type="match status" value="1"/>
</dbReference>
<keyword evidence="5 14" id="KW-0597">Phosphoprotein</keyword>
<evidence type="ECO:0000259" key="17">
    <source>
        <dbReference type="PROSITE" id="PS50110"/>
    </source>
</evidence>
<dbReference type="PROSITE" id="PS50109">
    <property type="entry name" value="HIS_KIN"/>
    <property type="match status" value="1"/>
</dbReference>
<dbReference type="PRINTS" id="PR00344">
    <property type="entry name" value="BCTRLSENSOR"/>
</dbReference>
<gene>
    <name evidence="18" type="ORF">KME07_11125</name>
</gene>
<evidence type="ECO:0000256" key="3">
    <source>
        <dbReference type="ARBA" id="ARBA00006402"/>
    </source>
</evidence>
<accession>A0A951U4T8</accession>
<dbReference type="Gene3D" id="1.10.287.130">
    <property type="match status" value="1"/>
</dbReference>
<dbReference type="InterPro" id="IPR035965">
    <property type="entry name" value="PAS-like_dom_sf"/>
</dbReference>
<dbReference type="GO" id="GO:0009927">
    <property type="term" value="F:histidine phosphotransfer kinase activity"/>
    <property type="evidence" value="ECO:0007669"/>
    <property type="project" value="TreeGrafter"/>
</dbReference>
<dbReference type="InterPro" id="IPR011006">
    <property type="entry name" value="CheY-like_superfamily"/>
</dbReference>
<evidence type="ECO:0000313" key="18">
    <source>
        <dbReference type="EMBL" id="MBW4465975.1"/>
    </source>
</evidence>
<dbReference type="EMBL" id="JAHHHV010000065">
    <property type="protein sequence ID" value="MBW4465975.1"/>
    <property type="molecule type" value="Genomic_DNA"/>
</dbReference>
<keyword evidence="8" id="KW-0418">Kinase</keyword>